<feature type="transmembrane region" description="Helical" evidence="1">
    <location>
        <begin position="139"/>
        <end position="157"/>
    </location>
</feature>
<keyword evidence="1" id="KW-0472">Membrane</keyword>
<sequence length="264" mass="30383">MEAGEAMKVSITYIISKFAAAGITFSLFYLVSLMISNWDFASSNDLLKNPYIWLCFFGYAVISSILIDYLLKRNGKTSWFYSFIYYTIASVVIWLLLFLPSISDFFYYLAMVLYAGFITVWCSWAYLVVYRLIKRRSGLSIGLMVVSLLFLLAILFFQPSIQNGWQQSTTENSYHASFDLFSGEEKIEVDLEGERIYQITLNWSISEGGHGWKVRGKDDYVKLEETDTATQYLLHTTYAGPYYFFVSGNKAKGNVDVSWVEVIR</sequence>
<evidence type="ECO:0000256" key="1">
    <source>
        <dbReference type="SAM" id="Phobius"/>
    </source>
</evidence>
<evidence type="ECO:0000313" key="3">
    <source>
        <dbReference type="Proteomes" id="UP000799092"/>
    </source>
</evidence>
<reference evidence="2" key="1">
    <citation type="submission" date="2019-11" db="EMBL/GenBank/DDBJ databases">
        <authorList>
            <person name="Li J."/>
        </authorList>
    </citation>
    <scope>NUCLEOTIDE SEQUENCE</scope>
    <source>
        <strain evidence="2">B6B</strain>
    </source>
</reference>
<feature type="transmembrane region" description="Helical" evidence="1">
    <location>
        <begin position="51"/>
        <end position="71"/>
    </location>
</feature>
<dbReference type="EMBL" id="WJNG01000011">
    <property type="protein sequence ID" value="MRH43719.1"/>
    <property type="molecule type" value="Genomic_DNA"/>
</dbReference>
<name>A0A6A8DIT9_9BACI</name>
<dbReference type="Proteomes" id="UP000799092">
    <property type="component" value="Unassembled WGS sequence"/>
</dbReference>
<feature type="transmembrane region" description="Helical" evidence="1">
    <location>
        <begin position="12"/>
        <end position="31"/>
    </location>
</feature>
<feature type="transmembrane region" description="Helical" evidence="1">
    <location>
        <begin position="78"/>
        <end position="99"/>
    </location>
</feature>
<proteinExistence type="predicted"/>
<gene>
    <name evidence="2" type="ORF">GH741_13660</name>
</gene>
<dbReference type="AlphaFoldDB" id="A0A6A8DIT9"/>
<keyword evidence="1" id="KW-1133">Transmembrane helix</keyword>
<keyword evidence="3" id="KW-1185">Reference proteome</keyword>
<organism evidence="2 3">
    <name type="scientific">Aquibacillus halophilus</name>
    <dbReference type="NCBI Taxonomy" id="930132"/>
    <lineage>
        <taxon>Bacteria</taxon>
        <taxon>Bacillati</taxon>
        <taxon>Bacillota</taxon>
        <taxon>Bacilli</taxon>
        <taxon>Bacillales</taxon>
        <taxon>Bacillaceae</taxon>
        <taxon>Aquibacillus</taxon>
    </lineage>
</organism>
<protein>
    <submittedName>
        <fullName evidence="2">Uncharacterized protein</fullName>
    </submittedName>
</protein>
<comment type="caution">
    <text evidence="2">The sequence shown here is derived from an EMBL/GenBank/DDBJ whole genome shotgun (WGS) entry which is preliminary data.</text>
</comment>
<dbReference type="OrthoDB" id="2721202at2"/>
<evidence type="ECO:0000313" key="2">
    <source>
        <dbReference type="EMBL" id="MRH43719.1"/>
    </source>
</evidence>
<accession>A0A6A8DIT9</accession>
<keyword evidence="1" id="KW-0812">Transmembrane</keyword>
<feature type="transmembrane region" description="Helical" evidence="1">
    <location>
        <begin position="105"/>
        <end position="127"/>
    </location>
</feature>
<dbReference type="RefSeq" id="WP_153737340.1">
    <property type="nucleotide sequence ID" value="NZ_WJNG01000011.1"/>
</dbReference>